<feature type="non-terminal residue" evidence="2">
    <location>
        <position position="1"/>
    </location>
</feature>
<dbReference type="GO" id="GO:0005737">
    <property type="term" value="C:cytoplasm"/>
    <property type="evidence" value="ECO:0007669"/>
    <property type="project" value="TreeGrafter"/>
</dbReference>
<gene>
    <name evidence="2" type="ORF">METZ01_LOCUS263530</name>
</gene>
<dbReference type="SUPFAM" id="SSF53335">
    <property type="entry name" value="S-adenosyl-L-methionine-dependent methyltransferases"/>
    <property type="match status" value="1"/>
</dbReference>
<dbReference type="AlphaFoldDB" id="A0A382JFQ3"/>
<dbReference type="CDD" id="cd02440">
    <property type="entry name" value="AdoMet_MTases"/>
    <property type="match status" value="1"/>
</dbReference>
<dbReference type="PANTHER" id="PTHR13369">
    <property type="match status" value="1"/>
</dbReference>
<evidence type="ECO:0000313" key="2">
    <source>
        <dbReference type="EMBL" id="SVC10676.1"/>
    </source>
</evidence>
<feature type="domain" description="Methyltransferase" evidence="1">
    <location>
        <begin position="127"/>
        <end position="261"/>
    </location>
</feature>
<name>A0A382JFQ3_9ZZZZ</name>
<dbReference type="Gene3D" id="3.40.50.150">
    <property type="entry name" value="Vaccinia Virus protein VP39"/>
    <property type="match status" value="1"/>
</dbReference>
<proteinExistence type="predicted"/>
<feature type="non-terminal residue" evidence="2">
    <location>
        <position position="346"/>
    </location>
</feature>
<dbReference type="PANTHER" id="PTHR13369:SF3">
    <property type="entry name" value="METHYLTRANSFERASE DOMAIN-CONTAINING PROTEIN"/>
    <property type="match status" value="1"/>
</dbReference>
<dbReference type="EMBL" id="UINC01073928">
    <property type="protein sequence ID" value="SVC10676.1"/>
    <property type="molecule type" value="Genomic_DNA"/>
</dbReference>
<accession>A0A382JFQ3</accession>
<protein>
    <recommendedName>
        <fullName evidence="1">Methyltransferase domain-containing protein</fullName>
    </recommendedName>
</protein>
<organism evidence="2">
    <name type="scientific">marine metagenome</name>
    <dbReference type="NCBI Taxonomy" id="408172"/>
    <lineage>
        <taxon>unclassified sequences</taxon>
        <taxon>metagenomes</taxon>
        <taxon>ecological metagenomes</taxon>
    </lineage>
</organism>
<sequence length="346" mass="38644">PLWVKVTIRPVEICGILHYQVSHFDGKQGVSSNHEADAFGEVLDTLLSAGFSNFHVQNEAGDLHVRITKRGKALISHGRPPLIQQRHRLEHNREKNYLLTSETGRDVLVAVEIGDLDGRIKPSMQAKFRQVNAFLKLLDEKLQVSREDTVRIVDCGCGSAFLTLSAYAYLSSVKNRKVALVGIDQNERLIEKCRGLVAELGWKSVSFYAARIADYEPESPPDILLSLHACDLATDEALAQAVHWDTDLVLAAPCCQQELSGQLRSDIHRPVLKHGILKQRTADILTDAVRSDLLQIAGYRSEVIEFISSEETSKNLMIRAERGLRAEKSGSENLTKIVDEYRELKA</sequence>
<dbReference type="InterPro" id="IPR029063">
    <property type="entry name" value="SAM-dependent_MTases_sf"/>
</dbReference>
<dbReference type="Pfam" id="PF13679">
    <property type="entry name" value="Methyltransf_32"/>
    <property type="match status" value="1"/>
</dbReference>
<reference evidence="2" key="1">
    <citation type="submission" date="2018-05" db="EMBL/GenBank/DDBJ databases">
        <authorList>
            <person name="Lanie J.A."/>
            <person name="Ng W.-L."/>
            <person name="Kazmierczak K.M."/>
            <person name="Andrzejewski T.M."/>
            <person name="Davidsen T.M."/>
            <person name="Wayne K.J."/>
            <person name="Tettelin H."/>
            <person name="Glass J.I."/>
            <person name="Rusch D."/>
            <person name="Podicherti R."/>
            <person name="Tsui H.-C.T."/>
            <person name="Winkler M.E."/>
        </authorList>
    </citation>
    <scope>NUCLEOTIDE SEQUENCE</scope>
</reference>
<dbReference type="InterPro" id="IPR025714">
    <property type="entry name" value="Methyltranfer_dom"/>
</dbReference>
<evidence type="ECO:0000259" key="1">
    <source>
        <dbReference type="Pfam" id="PF13679"/>
    </source>
</evidence>